<proteinExistence type="predicted"/>
<dbReference type="Pfam" id="PF25556">
    <property type="entry name" value="SET_TTL"/>
    <property type="match status" value="1"/>
</dbReference>
<keyword evidence="3" id="KW-1185">Reference proteome</keyword>
<evidence type="ECO:0000313" key="2">
    <source>
        <dbReference type="EMBL" id="CAG9310611.1"/>
    </source>
</evidence>
<dbReference type="SUPFAM" id="SSF56059">
    <property type="entry name" value="Glutathione synthetase ATP-binding domain-like"/>
    <property type="match status" value="1"/>
</dbReference>
<dbReference type="InterPro" id="IPR032675">
    <property type="entry name" value="LRR_dom_sf"/>
</dbReference>
<feature type="domain" description="Tubulin--tyrosine ligase-like protein 12 SET-like" evidence="1">
    <location>
        <begin position="306"/>
        <end position="410"/>
    </location>
</feature>
<dbReference type="SUPFAM" id="SSF52047">
    <property type="entry name" value="RNI-like"/>
    <property type="match status" value="1"/>
</dbReference>
<dbReference type="PANTHER" id="PTHR46088">
    <property type="entry name" value="TUBULIN--TYROSINE LIGASE-LIKE PROTEIN 12"/>
    <property type="match status" value="1"/>
</dbReference>
<dbReference type="Gene3D" id="3.80.10.10">
    <property type="entry name" value="Ribonuclease Inhibitor"/>
    <property type="match status" value="1"/>
</dbReference>
<evidence type="ECO:0000313" key="3">
    <source>
        <dbReference type="Proteomes" id="UP001162131"/>
    </source>
</evidence>
<dbReference type="GO" id="GO:0005737">
    <property type="term" value="C:cytoplasm"/>
    <property type="evidence" value="ECO:0007669"/>
    <property type="project" value="TreeGrafter"/>
</dbReference>
<sequence length="767" mass="89268">MAGLADFLEKHRIQLFGMNFPEEIFPLLYQKLTSEIFDTGDFFKIMQKANEYDEITGQEVMLIRDLHPFSNVFLIDHAWSTRLADMRATISNNERLWERLEGIARIIPEKMEIPGIQEEKKPGVFQTYSMDIENQGIDEIPTIMPGILMLSLWGNNFAEFSQFENVLSGLKALWLNENPISENESELFEFIENNYKNIEILNSKLTKNAGTWALKYLGNTLDLTAVTHIDFSDRQINRIDPEILKQIPNAFSIDMTGNVITNEWLAAINKFKILKIDKNYEELIWNTLDDFPNLKYLNGNDTVKYKPSPVDLVIEKLWKFFGTYRLATSSQYDETSVWYILDEFGCSISHSDMPNFALAPFLYIPPQGEPISYSLLWPITPALERDIVTRNFLSGISEEQFRSYRLYLWYKIPREPIDTQYHKWLKCLGTNSPVEPEKNSSGAEVFEIPLKIATDLDFFKRSLNDPRFVISEPEDANVLWIRGQLFIGGQKEYAFSPDLFINQFPYEGCLVMKNQLAKTIQQNAKVNWLPLTFELDKELPALMGEYLKRKDNGEDNHWILKPINMSRSLDTWITNSLDSIIKVMETGPKICQKYLTRPLLINGKKFDLRFIVLLKSISPLKVYVYDRFWVRSSNNPFTLTYSQDSVYETHFTVMNYSGHNLKKIMDTELAELYEQQYGLPWQPVQDSIYKAIKECFTIAATSHPQMHNPKSRAIYGLDVMLDENKQPYILEVNFCPDCERAVTYFPEFANEIFSCLFFDETKSVIEL</sequence>
<accession>A0AAU9IB29</accession>
<dbReference type="AlphaFoldDB" id="A0AAU9IB29"/>
<dbReference type="InterPro" id="IPR057954">
    <property type="entry name" value="SET_TTL12"/>
</dbReference>
<dbReference type="PROSITE" id="PS51221">
    <property type="entry name" value="TTL"/>
    <property type="match status" value="1"/>
</dbReference>
<gene>
    <name evidence="2" type="ORF">BSTOLATCC_MIC1453</name>
</gene>
<protein>
    <recommendedName>
        <fullName evidence="1">Tubulin--tyrosine ligase-like protein 12 SET-like domain-containing protein</fullName>
    </recommendedName>
</protein>
<evidence type="ECO:0000259" key="1">
    <source>
        <dbReference type="Pfam" id="PF25556"/>
    </source>
</evidence>
<dbReference type="Proteomes" id="UP001162131">
    <property type="component" value="Unassembled WGS sequence"/>
</dbReference>
<organism evidence="2 3">
    <name type="scientific">Blepharisma stoltei</name>
    <dbReference type="NCBI Taxonomy" id="1481888"/>
    <lineage>
        <taxon>Eukaryota</taxon>
        <taxon>Sar</taxon>
        <taxon>Alveolata</taxon>
        <taxon>Ciliophora</taxon>
        <taxon>Postciliodesmatophora</taxon>
        <taxon>Heterotrichea</taxon>
        <taxon>Heterotrichida</taxon>
        <taxon>Blepharismidae</taxon>
        <taxon>Blepharisma</taxon>
    </lineage>
</organism>
<dbReference type="InterPro" id="IPR027749">
    <property type="entry name" value="TTLL12"/>
</dbReference>
<name>A0AAU9IB29_9CILI</name>
<dbReference type="InterPro" id="IPR004344">
    <property type="entry name" value="TTL/TTLL_fam"/>
</dbReference>
<comment type="caution">
    <text evidence="2">The sequence shown here is derived from an EMBL/GenBank/DDBJ whole genome shotgun (WGS) entry which is preliminary data.</text>
</comment>
<dbReference type="Gene3D" id="3.30.470.20">
    <property type="entry name" value="ATP-grasp fold, B domain"/>
    <property type="match status" value="1"/>
</dbReference>
<reference evidence="2" key="1">
    <citation type="submission" date="2021-09" db="EMBL/GenBank/DDBJ databases">
        <authorList>
            <consortium name="AG Swart"/>
            <person name="Singh M."/>
            <person name="Singh A."/>
            <person name="Seah K."/>
            <person name="Emmerich C."/>
        </authorList>
    </citation>
    <scope>NUCLEOTIDE SEQUENCE</scope>
    <source>
        <strain evidence="2">ATCC30299</strain>
    </source>
</reference>
<dbReference type="EMBL" id="CAJZBQ010000002">
    <property type="protein sequence ID" value="CAG9310611.1"/>
    <property type="molecule type" value="Genomic_DNA"/>
</dbReference>
<dbReference type="PANTHER" id="PTHR46088:SF1">
    <property type="entry name" value="TUBULIN--TYROSINE LIGASE-LIKE PROTEIN 12"/>
    <property type="match status" value="1"/>
</dbReference>
<dbReference type="Pfam" id="PF03133">
    <property type="entry name" value="TTL"/>
    <property type="match status" value="1"/>
</dbReference>